<evidence type="ECO:0000313" key="2">
    <source>
        <dbReference type="Proteomes" id="UP000077671"/>
    </source>
</evidence>
<evidence type="ECO:0000313" key="1">
    <source>
        <dbReference type="EMBL" id="KAE8236167.1"/>
    </source>
</evidence>
<dbReference type="AlphaFoldDB" id="A0A8T8SAQ1"/>
<reference evidence="1" key="1">
    <citation type="submission" date="2016-04" db="EMBL/GenBank/DDBJ databases">
        <authorList>
            <person name="Nguyen H.D."/>
            <person name="Kesanakurti P."/>
            <person name="Cullis J."/>
            <person name="Levesque C.A."/>
            <person name="Hambleton S."/>
        </authorList>
    </citation>
    <scope>NUCLEOTIDE SEQUENCE</scope>
    <source>
        <strain evidence="1">DAOMC 238032</strain>
    </source>
</reference>
<comment type="caution">
    <text evidence="1">The sequence shown here is derived from an EMBL/GenBank/DDBJ whole genome shotgun (WGS) entry which is preliminary data.</text>
</comment>
<protein>
    <submittedName>
        <fullName evidence="1">Uncharacterized protein</fullName>
    </submittedName>
</protein>
<dbReference type="Proteomes" id="UP000077671">
    <property type="component" value="Unassembled WGS sequence"/>
</dbReference>
<name>A0A8T8SAQ1_9BASI</name>
<dbReference type="EMBL" id="LWDD02003893">
    <property type="protein sequence ID" value="KAE8236167.1"/>
    <property type="molecule type" value="Genomic_DNA"/>
</dbReference>
<organism evidence="1 2">
    <name type="scientific">Tilletia caries</name>
    <name type="common">wheat bunt fungus</name>
    <dbReference type="NCBI Taxonomy" id="13290"/>
    <lineage>
        <taxon>Eukaryota</taxon>
        <taxon>Fungi</taxon>
        <taxon>Dikarya</taxon>
        <taxon>Basidiomycota</taxon>
        <taxon>Ustilaginomycotina</taxon>
        <taxon>Exobasidiomycetes</taxon>
        <taxon>Tilletiales</taxon>
        <taxon>Tilletiaceae</taxon>
        <taxon>Tilletia</taxon>
    </lineage>
</organism>
<gene>
    <name evidence="1" type="ORF">A4X03_0g9534</name>
</gene>
<sequence>MVLSNAERQARYRRNLKARAQGVTAADVMAATEVMYRYVAIGQPDMGDWAAFVDRCRKRGNWRNYGDLWGSAPDDDVIDEMNGAGLDGELVRRVWPVAYAVLRPPVPE</sequence>
<accession>A0A8T8SAQ1</accession>
<reference evidence="1" key="2">
    <citation type="journal article" date="2019" name="IMA Fungus">
        <title>Genome sequencing and comparison of five Tilletia species to identify candidate genes for the detection of regulated species infecting wheat.</title>
        <authorList>
            <person name="Nguyen H.D.T."/>
            <person name="Sultana T."/>
            <person name="Kesanakurti P."/>
            <person name="Hambleton S."/>
        </authorList>
    </citation>
    <scope>NUCLEOTIDE SEQUENCE</scope>
    <source>
        <strain evidence="1">DAOMC 238032</strain>
    </source>
</reference>
<proteinExistence type="predicted"/>